<accession>A0A7G1H3U5</accession>
<organism evidence="2 3">
    <name type="scientific">Dissulfurispira thermophila</name>
    <dbReference type="NCBI Taxonomy" id="2715679"/>
    <lineage>
        <taxon>Bacteria</taxon>
        <taxon>Pseudomonadati</taxon>
        <taxon>Nitrospirota</taxon>
        <taxon>Thermodesulfovibrionia</taxon>
        <taxon>Thermodesulfovibrionales</taxon>
        <taxon>Dissulfurispiraceae</taxon>
        <taxon>Dissulfurispira</taxon>
    </lineage>
</organism>
<name>A0A7G1H3U5_9BACT</name>
<dbReference type="AlphaFoldDB" id="A0A7G1H3U5"/>
<dbReference type="KEGG" id="dtp:JZK55_17330"/>
<evidence type="ECO:0000313" key="3">
    <source>
        <dbReference type="Proteomes" id="UP000516360"/>
    </source>
</evidence>
<dbReference type="NCBIfam" id="TIGR02593">
    <property type="entry name" value="CRISPR_cas5"/>
    <property type="match status" value="1"/>
</dbReference>
<keyword evidence="3" id="KW-1185">Reference proteome</keyword>
<protein>
    <submittedName>
        <fullName evidence="2">CRISPR-associated protein Cas5</fullName>
    </submittedName>
</protein>
<dbReference type="InterPro" id="IPR021124">
    <property type="entry name" value="CRISPR-assoc_prot_Cas5"/>
</dbReference>
<dbReference type="InterPro" id="IPR013422">
    <property type="entry name" value="CRISPR-assoc_prot_Cas5_N"/>
</dbReference>
<dbReference type="GO" id="GO:0051607">
    <property type="term" value="P:defense response to virus"/>
    <property type="evidence" value="ECO:0007669"/>
    <property type="project" value="UniProtKB-KW"/>
</dbReference>
<dbReference type="Pfam" id="PF09704">
    <property type="entry name" value="Cas_Cas5d"/>
    <property type="match status" value="1"/>
</dbReference>
<sequence length="242" mass="28076">MRAVRIKLYQNMVNYRRELSFGYVQTYPLPTPSMIKGMAHGLLNLDKYHNLKISIQGNYSSVVTNMQKVYKFDRDRASRPNNPYDVIVGNANKTAMHGVMFVDEIVDMELMLHISFDEDNLNEQLLEAVRRKTVVLGRNEDIAQVDFEGTNLVDILSSNNEYRLPYSIYLNPEICRNEQLEGTHYRLPFYYEPVSSFNDKRIFRYVDAVYIAKGNKIQYSDVIIDSDGNLVSFLSIKNGCLR</sequence>
<dbReference type="GO" id="GO:0043571">
    <property type="term" value="P:maintenance of CRISPR repeat elements"/>
    <property type="evidence" value="ECO:0007669"/>
    <property type="project" value="InterPro"/>
</dbReference>
<proteinExistence type="predicted"/>
<keyword evidence="1" id="KW-0051">Antiviral defense</keyword>
<dbReference type="Proteomes" id="UP000516360">
    <property type="component" value="Chromosome"/>
</dbReference>
<reference evidence="2 3" key="1">
    <citation type="submission" date="2020-03" db="EMBL/GenBank/DDBJ databases">
        <title>Complete genome sequences of two sulfur-disproportionating bacterial strains T55J and Mzg5.</title>
        <authorList>
            <person name="Umezawa K."/>
            <person name="Kojima H."/>
            <person name="Kato Y."/>
            <person name="Fukui M."/>
        </authorList>
    </citation>
    <scope>NUCLEOTIDE SEQUENCE [LARGE SCALE GENOMIC DNA]</scope>
    <source>
        <strain evidence="2 3">T55J</strain>
    </source>
</reference>
<gene>
    <name evidence="2" type="primary">cas5</name>
    <name evidence="2" type="ORF">JZK55_17330</name>
</gene>
<evidence type="ECO:0000313" key="2">
    <source>
        <dbReference type="EMBL" id="BCB96811.1"/>
    </source>
</evidence>
<dbReference type="EMBL" id="AP022873">
    <property type="protein sequence ID" value="BCB96811.1"/>
    <property type="molecule type" value="Genomic_DNA"/>
</dbReference>
<dbReference type="RefSeq" id="WP_203471975.1">
    <property type="nucleotide sequence ID" value="NZ_AP022873.1"/>
</dbReference>
<evidence type="ECO:0000256" key="1">
    <source>
        <dbReference type="ARBA" id="ARBA00023118"/>
    </source>
</evidence>